<evidence type="ECO:0000256" key="5">
    <source>
        <dbReference type="RuleBase" id="RU363032"/>
    </source>
</evidence>
<evidence type="ECO:0000256" key="3">
    <source>
        <dbReference type="ARBA" id="ARBA00022989"/>
    </source>
</evidence>
<evidence type="ECO:0000313" key="7">
    <source>
        <dbReference type="EMBL" id="TLD70569.1"/>
    </source>
</evidence>
<dbReference type="SUPFAM" id="SSF161098">
    <property type="entry name" value="MetI-like"/>
    <property type="match status" value="1"/>
</dbReference>
<dbReference type="GO" id="GO:0055085">
    <property type="term" value="P:transmembrane transport"/>
    <property type="evidence" value="ECO:0007669"/>
    <property type="project" value="InterPro"/>
</dbReference>
<dbReference type="InterPro" id="IPR035906">
    <property type="entry name" value="MetI-like_sf"/>
</dbReference>
<dbReference type="GO" id="GO:0005886">
    <property type="term" value="C:plasma membrane"/>
    <property type="evidence" value="ECO:0007669"/>
    <property type="project" value="UniProtKB-SubCell"/>
</dbReference>
<dbReference type="InterPro" id="IPR000515">
    <property type="entry name" value="MetI-like"/>
</dbReference>
<reference evidence="7 8" key="1">
    <citation type="submission" date="2019-05" db="EMBL/GenBank/DDBJ databases">
        <title>Verrucobacter flavum gen. nov., sp. nov. a new member of the family Verrucomicrobiaceae.</title>
        <authorList>
            <person name="Szuroczki S."/>
            <person name="Abbaszade G."/>
            <person name="Szabo A."/>
            <person name="Felfoldi T."/>
            <person name="Schumann P."/>
            <person name="Boka K."/>
            <person name="Keki Z."/>
            <person name="Toumi M."/>
            <person name="Toth E."/>
        </authorList>
    </citation>
    <scope>NUCLEOTIDE SEQUENCE [LARGE SCALE GENOMIC DNA]</scope>
    <source>
        <strain evidence="7 8">MG-N-17</strain>
    </source>
</reference>
<organism evidence="7 8">
    <name type="scientific">Phragmitibacter flavus</name>
    <dbReference type="NCBI Taxonomy" id="2576071"/>
    <lineage>
        <taxon>Bacteria</taxon>
        <taxon>Pseudomonadati</taxon>
        <taxon>Verrucomicrobiota</taxon>
        <taxon>Verrucomicrobiia</taxon>
        <taxon>Verrucomicrobiales</taxon>
        <taxon>Verrucomicrobiaceae</taxon>
        <taxon>Phragmitibacter</taxon>
    </lineage>
</organism>
<comment type="caution">
    <text evidence="7">The sequence shown here is derived from an EMBL/GenBank/DDBJ whole genome shotgun (WGS) entry which is preliminary data.</text>
</comment>
<comment type="similarity">
    <text evidence="5">Belongs to the binding-protein-dependent transport system permease family.</text>
</comment>
<keyword evidence="4 5" id="KW-0472">Membrane</keyword>
<feature type="transmembrane region" description="Helical" evidence="5">
    <location>
        <begin position="137"/>
        <end position="157"/>
    </location>
</feature>
<feature type="transmembrane region" description="Helical" evidence="5">
    <location>
        <begin position="256"/>
        <end position="275"/>
    </location>
</feature>
<keyword evidence="3 5" id="KW-1133">Transmembrane helix</keyword>
<feature type="transmembrane region" description="Helical" evidence="5">
    <location>
        <begin position="111"/>
        <end position="131"/>
    </location>
</feature>
<dbReference type="PANTHER" id="PTHR43470">
    <property type="entry name" value="PHOSPHATE TRANSPORT SYSTEM PERMEASE PROTEIN PSTA-RELATED"/>
    <property type="match status" value="1"/>
</dbReference>
<feature type="transmembrane region" description="Helical" evidence="5">
    <location>
        <begin position="12"/>
        <end position="42"/>
    </location>
</feature>
<gene>
    <name evidence="7" type="ORF">FEM03_12685</name>
</gene>
<evidence type="ECO:0000259" key="6">
    <source>
        <dbReference type="PROSITE" id="PS50928"/>
    </source>
</evidence>
<feature type="transmembrane region" description="Helical" evidence="5">
    <location>
        <begin position="62"/>
        <end position="90"/>
    </location>
</feature>
<feature type="domain" description="ABC transmembrane type-1" evidence="6">
    <location>
        <begin position="66"/>
        <end position="274"/>
    </location>
</feature>
<accession>A0A5R8KG45</accession>
<evidence type="ECO:0000313" key="8">
    <source>
        <dbReference type="Proteomes" id="UP000306196"/>
    </source>
</evidence>
<dbReference type="PANTHER" id="PTHR43470:SF3">
    <property type="entry name" value="PHOSPHATE TRANSPORT SYSTEM PERMEASE PROTEIN PSTA-RELATED"/>
    <property type="match status" value="1"/>
</dbReference>
<dbReference type="AlphaFoldDB" id="A0A5R8KG45"/>
<protein>
    <submittedName>
        <fullName evidence="7">ABC transporter permease subunit</fullName>
    </submittedName>
</protein>
<name>A0A5R8KG45_9BACT</name>
<dbReference type="RefSeq" id="WP_138086625.1">
    <property type="nucleotide sequence ID" value="NZ_VAUV01000008.1"/>
</dbReference>
<sequence length="287" mass="30706">MRRHRRRGLIDGGVVVLLSACGLVVLGLLLGLVGVLVVKGWGAISWEFLTGAMEQGGAEGGIFWHAVGTVILMVSAWGLCAPSALALALLQQVWWKGTRRGECMRTLFYTLNGVPSIVFGLFGFMVFVQWFGWGKSWLAGGIALAMSMLPTVTLALMERMQAIPAKYLEAAAGLGLNRAQVVWSVILPQSVGGLVTGSLLGVARAAGETAPIMFTATIFAGVTWPTAVKESPVLSLPYHIFVLAQDSFDPAVGSNLWGAALVLLGMVFALSLLALPWRLKMHEEFHD</sequence>
<evidence type="ECO:0000256" key="2">
    <source>
        <dbReference type="ARBA" id="ARBA00022692"/>
    </source>
</evidence>
<keyword evidence="5" id="KW-0813">Transport</keyword>
<keyword evidence="8" id="KW-1185">Reference proteome</keyword>
<dbReference type="CDD" id="cd06261">
    <property type="entry name" value="TM_PBP2"/>
    <property type="match status" value="1"/>
</dbReference>
<comment type="subcellular location">
    <subcellularLocation>
        <location evidence="1 5">Cell membrane</location>
        <topology evidence="1 5">Multi-pass membrane protein</topology>
    </subcellularLocation>
</comment>
<dbReference type="EMBL" id="VAUV01000008">
    <property type="protein sequence ID" value="TLD70569.1"/>
    <property type="molecule type" value="Genomic_DNA"/>
</dbReference>
<dbReference type="Proteomes" id="UP000306196">
    <property type="component" value="Unassembled WGS sequence"/>
</dbReference>
<proteinExistence type="inferred from homology"/>
<dbReference type="OrthoDB" id="9775069at2"/>
<dbReference type="Pfam" id="PF00528">
    <property type="entry name" value="BPD_transp_1"/>
    <property type="match status" value="1"/>
</dbReference>
<evidence type="ECO:0000256" key="4">
    <source>
        <dbReference type="ARBA" id="ARBA00023136"/>
    </source>
</evidence>
<dbReference type="Gene3D" id="1.10.3720.10">
    <property type="entry name" value="MetI-like"/>
    <property type="match status" value="1"/>
</dbReference>
<keyword evidence="2 5" id="KW-0812">Transmembrane</keyword>
<evidence type="ECO:0000256" key="1">
    <source>
        <dbReference type="ARBA" id="ARBA00004651"/>
    </source>
</evidence>
<dbReference type="PROSITE" id="PS50928">
    <property type="entry name" value="ABC_TM1"/>
    <property type="match status" value="1"/>
</dbReference>